<dbReference type="HAMAP" id="MF_01587">
    <property type="entry name" value="DNA_ligase_B"/>
    <property type="match status" value="1"/>
</dbReference>
<evidence type="ECO:0000256" key="5">
    <source>
        <dbReference type="ARBA" id="ARBA00023204"/>
    </source>
</evidence>
<gene>
    <name evidence="9" type="primary">ligA</name>
    <name evidence="7" type="synonym">ligB</name>
    <name evidence="9" type="ORF">PROVRUST_05710</name>
</gene>
<comment type="function">
    <text evidence="7">Catalyzes the formation of phosphodiester linkages between 5'-phosphoryl and 3'-hydroxyl groups in double-stranded DNA using NAD as a coenzyme and as the energy source for the reaction.</text>
</comment>
<organism evidence="9 10">
    <name type="scientific">Providencia rustigianii DSM 4541</name>
    <dbReference type="NCBI Taxonomy" id="500637"/>
    <lineage>
        <taxon>Bacteria</taxon>
        <taxon>Pseudomonadati</taxon>
        <taxon>Pseudomonadota</taxon>
        <taxon>Gammaproteobacteria</taxon>
        <taxon>Enterobacterales</taxon>
        <taxon>Morganellaceae</taxon>
        <taxon>Providencia</taxon>
    </lineage>
</organism>
<name>D1P0P2_9GAMM</name>
<comment type="similarity">
    <text evidence="7">Belongs to the NAD-dependent DNA ligase family. LigB subfamily.</text>
</comment>
<evidence type="ECO:0000256" key="1">
    <source>
        <dbReference type="ARBA" id="ARBA00022598"/>
    </source>
</evidence>
<dbReference type="GO" id="GO:0003911">
    <property type="term" value="F:DNA ligase (NAD+) activity"/>
    <property type="evidence" value="ECO:0007669"/>
    <property type="project" value="UniProtKB-UniRule"/>
</dbReference>
<reference evidence="9" key="1">
    <citation type="submission" date="2009-12" db="EMBL/GenBank/DDBJ databases">
        <authorList>
            <person name="Weinstock G."/>
            <person name="Sodergren E."/>
            <person name="Clifton S."/>
            <person name="Fulton L."/>
            <person name="Fulton B."/>
            <person name="Courtney L."/>
            <person name="Fronick C."/>
            <person name="Harrison M."/>
            <person name="Strong C."/>
            <person name="Farmer C."/>
            <person name="Delahaunty K."/>
            <person name="Markovic C."/>
            <person name="Hall O."/>
            <person name="Minx P."/>
            <person name="Tomlinson C."/>
            <person name="Mitreva M."/>
            <person name="Nelson J."/>
            <person name="Hou S."/>
            <person name="Wollam A."/>
            <person name="Pepin K.H."/>
            <person name="Johnson M."/>
            <person name="Bhonagiri V."/>
            <person name="Nash W.E."/>
            <person name="Warren W."/>
            <person name="Chinwalla A."/>
            <person name="Mardis E.R."/>
            <person name="Wilson R.K."/>
        </authorList>
    </citation>
    <scope>NUCLEOTIDE SEQUENCE [LARGE SCALE GENOMIC DNA]</scope>
    <source>
        <strain evidence="9">DSM 4541</strain>
    </source>
</reference>
<proteinExistence type="inferred from homology"/>
<dbReference type="eggNOG" id="COG0272">
    <property type="taxonomic scope" value="Bacteria"/>
</dbReference>
<evidence type="ECO:0000256" key="6">
    <source>
        <dbReference type="ARBA" id="ARBA00034005"/>
    </source>
</evidence>
<dbReference type="EC" id="6.5.1.2" evidence="7"/>
<evidence type="ECO:0000256" key="2">
    <source>
        <dbReference type="ARBA" id="ARBA00022705"/>
    </source>
</evidence>
<dbReference type="GO" id="GO:0006281">
    <property type="term" value="P:DNA repair"/>
    <property type="evidence" value="ECO:0007669"/>
    <property type="project" value="UniProtKB-KW"/>
</dbReference>
<evidence type="ECO:0000259" key="8">
    <source>
        <dbReference type="SMART" id="SM00532"/>
    </source>
</evidence>
<dbReference type="HOGENOM" id="CLU_489786_0_0_6"/>
<dbReference type="InterPro" id="IPR012340">
    <property type="entry name" value="NA-bd_OB-fold"/>
</dbReference>
<dbReference type="Pfam" id="PF03120">
    <property type="entry name" value="OB_DNA_ligase"/>
    <property type="match status" value="1"/>
</dbReference>
<dbReference type="GO" id="GO:0006260">
    <property type="term" value="P:DNA replication"/>
    <property type="evidence" value="ECO:0007669"/>
    <property type="project" value="UniProtKB-KW"/>
</dbReference>
<dbReference type="SUPFAM" id="SSF56091">
    <property type="entry name" value="DNA ligase/mRNA capping enzyme, catalytic domain"/>
    <property type="match status" value="1"/>
</dbReference>
<evidence type="ECO:0000256" key="7">
    <source>
        <dbReference type="HAMAP-Rule" id="MF_01587"/>
    </source>
</evidence>
<keyword evidence="2 7" id="KW-0235">DNA replication</keyword>
<dbReference type="Gene3D" id="3.30.470.30">
    <property type="entry name" value="DNA ligase/mRNA capping enzyme"/>
    <property type="match status" value="1"/>
</dbReference>
<dbReference type="STRING" id="500637.PROVRUST_05710"/>
<keyword evidence="4 7" id="KW-0520">NAD</keyword>
<dbReference type="Proteomes" id="UP000005512">
    <property type="component" value="Unassembled WGS sequence"/>
</dbReference>
<evidence type="ECO:0000256" key="4">
    <source>
        <dbReference type="ARBA" id="ARBA00023027"/>
    </source>
</evidence>
<dbReference type="InterPro" id="IPR004150">
    <property type="entry name" value="NAD_DNA_ligase_OB"/>
</dbReference>
<keyword evidence="5 7" id="KW-0234">DNA repair</keyword>
<dbReference type="InterPro" id="IPR013840">
    <property type="entry name" value="DNAligase_N"/>
</dbReference>
<evidence type="ECO:0000313" key="9">
    <source>
        <dbReference type="EMBL" id="EFB72911.1"/>
    </source>
</evidence>
<dbReference type="PANTHER" id="PTHR47810:SF1">
    <property type="entry name" value="DNA LIGASE B"/>
    <property type="match status" value="1"/>
</dbReference>
<protein>
    <recommendedName>
        <fullName evidence="7">DNA ligase B</fullName>
        <ecNumber evidence="7">6.5.1.2</ecNumber>
    </recommendedName>
    <alternativeName>
        <fullName evidence="7">Polydeoxyribonucleotide synthase [NAD(+)] B</fullName>
    </alternativeName>
</protein>
<dbReference type="SMART" id="SM00532">
    <property type="entry name" value="LIGANc"/>
    <property type="match status" value="1"/>
</dbReference>
<feature type="active site" description="N6-AMP-lysine intermediate" evidence="7">
    <location>
        <position position="125"/>
    </location>
</feature>
<dbReference type="Pfam" id="PF01653">
    <property type="entry name" value="DNA_ligase_aden"/>
    <property type="match status" value="1"/>
</dbReference>
<dbReference type="InterPro" id="IPR050326">
    <property type="entry name" value="NAD_dep_DNA_ligaseB"/>
</dbReference>
<dbReference type="EMBL" id="ABXV02000017">
    <property type="protein sequence ID" value="EFB72911.1"/>
    <property type="molecule type" value="Genomic_DNA"/>
</dbReference>
<dbReference type="InterPro" id="IPR020923">
    <property type="entry name" value="DNA_ligase_B"/>
</dbReference>
<dbReference type="Gene3D" id="2.40.50.140">
    <property type="entry name" value="Nucleic acid-binding proteins"/>
    <property type="match status" value="1"/>
</dbReference>
<dbReference type="PANTHER" id="PTHR47810">
    <property type="entry name" value="DNA LIGASE"/>
    <property type="match status" value="1"/>
</dbReference>
<sequence>MLLQVVTSLAYGMEYHQAKDNCDSPNQNILINDHQRLGNQLQEWNKNYLVDGFSPINDEVYDQLLSKWQQRQRCLSLSDSLPQVPLPILTPLVKHPLPHTGLKKQNLNEITTWIAKRKEIWLQPKVDGVAVSLVYDNGQLVSLISRGNGVEGLEWRKKADFILDLPKVIPIKQRVILQGELFWKLNNHVQKQLGGLNARSKVAGWLMRKKLPEKIEDNIGIFIWAWPDGDLQQEVQLSRLSEIGFDLSKRYSHQVTSIEQIIQRQEDYFSTPLPFATDGIVLKSFPTPPSAAWQSNQNSWAIAWKYPLQNIISEITGLKFGVGRTGIVNVVASIKPVTLDAKQVSHVNLGSLNSWKKKDLLVGDHIQLTLAGHGIPKVEQVIWRVAHRDYPETMLLEQFNRWSCFSYSIECLPQFVARLTWLGKQLGIKGVGEKTWQQWAENYGLSQLLEWLSPSWQGQLPKTKTNLKHLEQLQKVADQPLAVWLKGLDIPLSNTEIKKIDTISMLYEPTIIKYLKLSDKREQQFKHWIEVTEIKLALQIIQEIKKPLAQANGLSRY</sequence>
<dbReference type="SUPFAM" id="SSF50249">
    <property type="entry name" value="Nucleic acid-binding proteins"/>
    <property type="match status" value="1"/>
</dbReference>
<accession>D1P0P2</accession>
<evidence type="ECO:0000313" key="10">
    <source>
        <dbReference type="Proteomes" id="UP000005512"/>
    </source>
</evidence>
<keyword evidence="1 7" id="KW-0436">Ligase</keyword>
<keyword evidence="10" id="KW-1185">Reference proteome</keyword>
<keyword evidence="3 7" id="KW-0227">DNA damage</keyword>
<dbReference type="NCBIfam" id="NF005987">
    <property type="entry name" value="PRK08097.1"/>
    <property type="match status" value="1"/>
</dbReference>
<evidence type="ECO:0000256" key="3">
    <source>
        <dbReference type="ARBA" id="ARBA00022763"/>
    </source>
</evidence>
<dbReference type="InterPro" id="IPR013839">
    <property type="entry name" value="DNAligase_adenylation"/>
</dbReference>
<comment type="catalytic activity">
    <reaction evidence="6 7">
        <text>NAD(+) + (deoxyribonucleotide)n-3'-hydroxyl + 5'-phospho-(deoxyribonucleotide)m = (deoxyribonucleotide)n+m + AMP + beta-nicotinamide D-nucleotide.</text>
        <dbReference type="EC" id="6.5.1.2"/>
    </reaction>
</comment>
<feature type="domain" description="NAD-dependent DNA ligase N-terminal" evidence="8">
    <location>
        <begin position="29"/>
        <end position="427"/>
    </location>
</feature>
<dbReference type="AlphaFoldDB" id="D1P0P2"/>
<comment type="caution">
    <text evidence="9">The sequence shown here is derived from an EMBL/GenBank/DDBJ whole genome shotgun (WGS) entry which is preliminary data.</text>
</comment>